<dbReference type="PANTHER" id="PTHR31066:SF68">
    <property type="entry name" value="SERINE_THREONINE-PROTEIN KINASE YAKA-RELATED"/>
    <property type="match status" value="1"/>
</dbReference>
<evidence type="ECO:0000313" key="4">
    <source>
        <dbReference type="EMBL" id="KAK4280752.1"/>
    </source>
</evidence>
<keyword evidence="5" id="KW-1185">Reference proteome</keyword>
<name>A0AAE1N0R0_9FABA</name>
<feature type="region of interest" description="Disordered" evidence="2">
    <location>
        <begin position="345"/>
        <end position="365"/>
    </location>
</feature>
<protein>
    <recommendedName>
        <fullName evidence="3">PB1 domain-containing protein</fullName>
    </recommendedName>
</protein>
<dbReference type="Proteomes" id="UP001293593">
    <property type="component" value="Unassembled WGS sequence"/>
</dbReference>
<dbReference type="InterPro" id="IPR053198">
    <property type="entry name" value="Gynoecium_Dev_Regulator"/>
</dbReference>
<dbReference type="SMART" id="SM00666">
    <property type="entry name" value="PB1"/>
    <property type="match status" value="1"/>
</dbReference>
<comment type="subunit">
    <text evidence="1">Homodimers and heterodimers.</text>
</comment>
<reference evidence="4" key="1">
    <citation type="submission" date="2023-10" db="EMBL/GenBank/DDBJ databases">
        <title>Chromosome-level genome of the transformable northern wattle, Acacia crassicarpa.</title>
        <authorList>
            <person name="Massaro I."/>
            <person name="Sinha N.R."/>
            <person name="Poethig S."/>
            <person name="Leichty A.R."/>
        </authorList>
    </citation>
    <scope>NUCLEOTIDE SEQUENCE</scope>
    <source>
        <strain evidence="4">Acra3RX</strain>
        <tissue evidence="4">Leaf</tissue>
    </source>
</reference>
<dbReference type="Gene3D" id="3.10.20.90">
    <property type="entry name" value="Phosphatidylinositol 3-kinase Catalytic Subunit, Chain A, domain 1"/>
    <property type="match status" value="1"/>
</dbReference>
<dbReference type="EMBL" id="JAWXYG010000002">
    <property type="protein sequence ID" value="KAK4280752.1"/>
    <property type="molecule type" value="Genomic_DNA"/>
</dbReference>
<dbReference type="AlphaFoldDB" id="A0AAE1N0R0"/>
<organism evidence="4 5">
    <name type="scientific">Acacia crassicarpa</name>
    <name type="common">northern wattle</name>
    <dbReference type="NCBI Taxonomy" id="499986"/>
    <lineage>
        <taxon>Eukaryota</taxon>
        <taxon>Viridiplantae</taxon>
        <taxon>Streptophyta</taxon>
        <taxon>Embryophyta</taxon>
        <taxon>Tracheophyta</taxon>
        <taxon>Spermatophyta</taxon>
        <taxon>Magnoliopsida</taxon>
        <taxon>eudicotyledons</taxon>
        <taxon>Gunneridae</taxon>
        <taxon>Pentapetalae</taxon>
        <taxon>rosids</taxon>
        <taxon>fabids</taxon>
        <taxon>Fabales</taxon>
        <taxon>Fabaceae</taxon>
        <taxon>Caesalpinioideae</taxon>
        <taxon>mimosoid clade</taxon>
        <taxon>Acacieae</taxon>
        <taxon>Acacia</taxon>
    </lineage>
</organism>
<accession>A0AAE1N0R0</accession>
<comment type="caution">
    <text evidence="4">The sequence shown here is derived from an EMBL/GenBank/DDBJ whole genome shotgun (WGS) entry which is preliminary data.</text>
</comment>
<feature type="compositionally biased region" description="Low complexity" evidence="2">
    <location>
        <begin position="252"/>
        <end position="263"/>
    </location>
</feature>
<dbReference type="InterPro" id="IPR000270">
    <property type="entry name" value="PB1_dom"/>
</dbReference>
<dbReference type="CDD" id="cd06410">
    <property type="entry name" value="PB1_UP2"/>
    <property type="match status" value="1"/>
</dbReference>
<evidence type="ECO:0000313" key="5">
    <source>
        <dbReference type="Proteomes" id="UP001293593"/>
    </source>
</evidence>
<evidence type="ECO:0000256" key="2">
    <source>
        <dbReference type="SAM" id="MobiDB-lite"/>
    </source>
</evidence>
<sequence length="681" mass="73874">MDPPPPAPPVQAAPAQLMNGLESLESSPRSRIVENWVDEPLPPVPGAKIRLMCSYGGHIMPRPHDKTLSYVGGDTRIVVVDRHSSLKELCCRLSRTLLNGRPFTLKYQLPHEDLDNLITVSTDEDLENMIEEHERLTAAASPPRPIRLRLFLFFFKPETTVSMGSLLDDAKSETWFVDALNNSGILTRGVSDSATVDGGVVNLDKVPANDSSNNLEAQATEFQAGGNNNNNKQIKNLAEVHSLPDSPLVDTSSSYGSSSSSPSMANLPPIRVCVDETGNSRLQQEQRTGIEEQLAQMTFVASGIKQDEGYTMTMLSAPLPTIPAPLTMTTSPALVTGDNLNRVISDDERSDQGAPSGFRKPPLPMQLVQPKTCGGGLNLPSPDSVASDSSIASATSFSRSVYYQDQVQAAYTDQKAPVLSHSKSEISDPNSGYQRERVQDSNYTITPQMDQNQQLQQHHHQQQQQFVPATTHYITHPATATGQVPISSYYQVYATPSQQQIPHPINQQYPVYVMPVGHAQPYNMTVQADPNVIASSRPLIPPQSVAGTPPVYPTKPATPSIPVPPTQAFVQIPSGQYQQQQFMGVPQIHHQPQSIAVASSAASVPAPATTSNNYGYDYGGLAQEQAYYIQQQQQNTTPTLPSHYQSMTPAAAAAVGALSDASKQFPAESIQQPNRTTPQAL</sequence>
<evidence type="ECO:0000259" key="3">
    <source>
        <dbReference type="PROSITE" id="PS51745"/>
    </source>
</evidence>
<proteinExistence type="predicted"/>
<feature type="domain" description="PB1" evidence="3">
    <location>
        <begin position="48"/>
        <end position="153"/>
    </location>
</feature>
<feature type="region of interest" description="Disordered" evidence="2">
    <location>
        <begin position="413"/>
        <end position="435"/>
    </location>
</feature>
<evidence type="ECO:0000256" key="1">
    <source>
        <dbReference type="ARBA" id="ARBA00011726"/>
    </source>
</evidence>
<dbReference type="PROSITE" id="PS51745">
    <property type="entry name" value="PB1"/>
    <property type="match status" value="1"/>
</dbReference>
<dbReference type="SUPFAM" id="SSF54277">
    <property type="entry name" value="CAD &amp; PB1 domains"/>
    <property type="match status" value="1"/>
</dbReference>
<gene>
    <name evidence="4" type="ORF">QN277_012333</name>
</gene>
<dbReference type="InterPro" id="IPR053793">
    <property type="entry name" value="PB1-like"/>
</dbReference>
<dbReference type="Pfam" id="PF00564">
    <property type="entry name" value="PB1"/>
    <property type="match status" value="1"/>
</dbReference>
<dbReference type="PANTHER" id="PTHR31066">
    <property type="entry name" value="OS05G0427100 PROTEIN-RELATED"/>
    <property type="match status" value="1"/>
</dbReference>
<feature type="region of interest" description="Disordered" evidence="2">
    <location>
        <begin position="245"/>
        <end position="268"/>
    </location>
</feature>